<feature type="non-terminal residue" evidence="2">
    <location>
        <position position="485"/>
    </location>
</feature>
<feature type="coiled-coil region" evidence="1">
    <location>
        <begin position="275"/>
        <end position="302"/>
    </location>
</feature>
<organism evidence="2">
    <name type="scientific">marine sediment metagenome</name>
    <dbReference type="NCBI Taxonomy" id="412755"/>
    <lineage>
        <taxon>unclassified sequences</taxon>
        <taxon>metagenomes</taxon>
        <taxon>ecological metagenomes</taxon>
    </lineage>
</organism>
<dbReference type="AlphaFoldDB" id="A0A0F9D3J0"/>
<proteinExistence type="predicted"/>
<keyword evidence="1" id="KW-0175">Coiled coil</keyword>
<feature type="non-terminal residue" evidence="2">
    <location>
        <position position="1"/>
    </location>
</feature>
<protein>
    <submittedName>
        <fullName evidence="2">Uncharacterized protein</fullName>
    </submittedName>
</protein>
<evidence type="ECO:0000313" key="2">
    <source>
        <dbReference type="EMBL" id="KKL12351.1"/>
    </source>
</evidence>
<accession>A0A0F9D3J0</accession>
<comment type="caution">
    <text evidence="2">The sequence shown here is derived from an EMBL/GenBank/DDBJ whole genome shotgun (WGS) entry which is preliminary data.</text>
</comment>
<name>A0A0F9D3J0_9ZZZZ</name>
<evidence type="ECO:0000256" key="1">
    <source>
        <dbReference type="SAM" id="Coils"/>
    </source>
</evidence>
<reference evidence="2" key="1">
    <citation type="journal article" date="2015" name="Nature">
        <title>Complex archaea that bridge the gap between prokaryotes and eukaryotes.</title>
        <authorList>
            <person name="Spang A."/>
            <person name="Saw J.H."/>
            <person name="Jorgensen S.L."/>
            <person name="Zaremba-Niedzwiedzka K."/>
            <person name="Martijn J."/>
            <person name="Lind A.E."/>
            <person name="van Eijk R."/>
            <person name="Schleper C."/>
            <person name="Guy L."/>
            <person name="Ettema T.J."/>
        </authorList>
    </citation>
    <scope>NUCLEOTIDE SEQUENCE</scope>
</reference>
<gene>
    <name evidence="2" type="ORF">LCGC14_2536630</name>
</gene>
<sequence length="485" mass="52574">AIEATEDGKFTRSMFGLPDKDPDVDPNYEGFAEIGQSLGYSLSTLVASAIGVAGGTAVGGPVGGAVGGFAAGGAVAFRASKDDYMDMVRDKISEEYEKLHDAPLTQEAWDEAYEQHEMAANKYGAWEAIPEAASNLIFMRMLAKPLKGASDAAAADFAKRVGATLISEQLTETATGFGQAGALAEHDLGEELTISEAFRQQAMQTLVVTGLLGGGSKVAQETTRAAKRKFMPARVLGRELNEAVDLANLDIRDDVGSRLLEPERAQLHAQKILDADNINDAIDETTKALDDVEDKITGADADVLPFIDRRKIVESAFEGGFSDDVGSDAFLRYLEEEHGVDARNDFLVGRQKWVDEWNGMVDELEPYNTLPELGPTKDPDVIRFPEKAAADTVDHEFTSTQVKLDDETSQAIKRVSTELIDAEDIYPDEGLEDRPHITVKYGLETDDSAEVSAILEGEGPVTATVTDIEIFTPEDEEYDVIVQRV</sequence>
<dbReference type="EMBL" id="LAZR01041293">
    <property type="protein sequence ID" value="KKL12351.1"/>
    <property type="molecule type" value="Genomic_DNA"/>
</dbReference>